<keyword evidence="1" id="KW-1133">Transmembrane helix</keyword>
<dbReference type="Proteomes" id="UP000027222">
    <property type="component" value="Unassembled WGS sequence"/>
</dbReference>
<proteinExistence type="predicted"/>
<dbReference type="HOGENOM" id="CLU_2121266_0_0_1"/>
<feature type="transmembrane region" description="Helical" evidence="1">
    <location>
        <begin position="12"/>
        <end position="32"/>
    </location>
</feature>
<gene>
    <name evidence="2" type="ORF">GALMADRAFT_578584</name>
</gene>
<keyword evidence="1" id="KW-0472">Membrane</keyword>
<dbReference type="EMBL" id="KL142383">
    <property type="protein sequence ID" value="KDR74332.1"/>
    <property type="molecule type" value="Genomic_DNA"/>
</dbReference>
<keyword evidence="1" id="KW-0812">Transmembrane</keyword>
<organism evidence="2 3">
    <name type="scientific">Galerina marginata (strain CBS 339.88)</name>
    <dbReference type="NCBI Taxonomy" id="685588"/>
    <lineage>
        <taxon>Eukaryota</taxon>
        <taxon>Fungi</taxon>
        <taxon>Dikarya</taxon>
        <taxon>Basidiomycota</taxon>
        <taxon>Agaricomycotina</taxon>
        <taxon>Agaricomycetes</taxon>
        <taxon>Agaricomycetidae</taxon>
        <taxon>Agaricales</taxon>
        <taxon>Agaricineae</taxon>
        <taxon>Strophariaceae</taxon>
        <taxon>Galerina</taxon>
    </lineage>
</organism>
<dbReference type="AlphaFoldDB" id="A0A067SW91"/>
<name>A0A067SW91_GALM3</name>
<keyword evidence="3" id="KW-1185">Reference proteome</keyword>
<accession>A0A067SW91</accession>
<evidence type="ECO:0000313" key="2">
    <source>
        <dbReference type="EMBL" id="KDR74332.1"/>
    </source>
</evidence>
<sequence length="114" mass="13028">MQFGWNGVDFRVFEFFLAALLEAYCGFLLTSFKCSIKHQFISELEKDKAQVPFFSFIGYYRHTVTLNGADEPQRVQGCHQGGERGRQRALRAGIKKFAKRLKSIEAISMANIVD</sequence>
<reference evidence="3" key="1">
    <citation type="journal article" date="2014" name="Proc. Natl. Acad. Sci. U.S.A.">
        <title>Extensive sampling of basidiomycete genomes demonstrates inadequacy of the white-rot/brown-rot paradigm for wood decay fungi.</title>
        <authorList>
            <person name="Riley R."/>
            <person name="Salamov A.A."/>
            <person name="Brown D.W."/>
            <person name="Nagy L.G."/>
            <person name="Floudas D."/>
            <person name="Held B.W."/>
            <person name="Levasseur A."/>
            <person name="Lombard V."/>
            <person name="Morin E."/>
            <person name="Otillar R."/>
            <person name="Lindquist E.A."/>
            <person name="Sun H."/>
            <person name="LaButti K.M."/>
            <person name="Schmutz J."/>
            <person name="Jabbour D."/>
            <person name="Luo H."/>
            <person name="Baker S.E."/>
            <person name="Pisabarro A.G."/>
            <person name="Walton J.D."/>
            <person name="Blanchette R.A."/>
            <person name="Henrissat B."/>
            <person name="Martin F."/>
            <person name="Cullen D."/>
            <person name="Hibbett D.S."/>
            <person name="Grigoriev I.V."/>
        </authorList>
    </citation>
    <scope>NUCLEOTIDE SEQUENCE [LARGE SCALE GENOMIC DNA]</scope>
    <source>
        <strain evidence="3">CBS 339.88</strain>
    </source>
</reference>
<protein>
    <submittedName>
        <fullName evidence="2">Uncharacterized protein</fullName>
    </submittedName>
</protein>
<evidence type="ECO:0000313" key="3">
    <source>
        <dbReference type="Proteomes" id="UP000027222"/>
    </source>
</evidence>
<evidence type="ECO:0000256" key="1">
    <source>
        <dbReference type="SAM" id="Phobius"/>
    </source>
</evidence>